<dbReference type="GO" id="GO:0050660">
    <property type="term" value="F:flavin adenine dinucleotide binding"/>
    <property type="evidence" value="ECO:0007669"/>
    <property type="project" value="InterPro"/>
</dbReference>
<evidence type="ECO:0000256" key="8">
    <source>
        <dbReference type="ARBA" id="ARBA00023014"/>
    </source>
</evidence>
<dbReference type="Gene3D" id="2.40.30.10">
    <property type="entry name" value="Translation factors"/>
    <property type="match status" value="1"/>
</dbReference>
<evidence type="ECO:0000256" key="1">
    <source>
        <dbReference type="ARBA" id="ARBA00022448"/>
    </source>
</evidence>
<reference evidence="12" key="2">
    <citation type="journal article" date="2022" name="Nat. Microbiol.">
        <title>A closed Candidatus Odinarchaeum chromosome exposes Asgard archaeal viruses.</title>
        <authorList>
            <person name="Tamarit D."/>
            <person name="Caceres E.F."/>
            <person name="Krupovic M."/>
            <person name="Nijland R."/>
            <person name="Eme L."/>
            <person name="Robinson N.P."/>
            <person name="Ettema T.J.G."/>
        </authorList>
    </citation>
    <scope>NUCLEOTIDE SEQUENCE</scope>
    <source>
        <strain evidence="12">LCB_4</strain>
    </source>
</reference>
<dbReference type="GO" id="GO:0046872">
    <property type="term" value="F:metal ion binding"/>
    <property type="evidence" value="ECO:0007669"/>
    <property type="project" value="UniProtKB-KW"/>
</dbReference>
<evidence type="ECO:0000313" key="12">
    <source>
        <dbReference type="EMBL" id="WEU41050.1"/>
    </source>
</evidence>
<comment type="cofactor">
    <cofactor evidence="10">
        <name>[2Fe-2S] cluster</name>
        <dbReference type="ChEBI" id="CHEBI:190135"/>
    </cofactor>
    <text evidence="10">Binds 1 [2Fe-2S] cluster per subunit.</text>
</comment>
<dbReference type="InterPro" id="IPR019480">
    <property type="entry name" value="Dihydroorotate_DH_Fe-S-bd"/>
</dbReference>
<keyword evidence="2" id="KW-0285">Flavoprotein</keyword>
<dbReference type="Pfam" id="PF00175">
    <property type="entry name" value="NAD_binding_1"/>
    <property type="match status" value="1"/>
</dbReference>
<gene>
    <name evidence="12" type="ORF">OdinLCB4_002725</name>
</gene>
<keyword evidence="8 10" id="KW-0411">Iron-sulfur</keyword>
<dbReference type="InterPro" id="IPR008333">
    <property type="entry name" value="Cbr1-like_FAD-bd_dom"/>
</dbReference>
<dbReference type="InterPro" id="IPR001433">
    <property type="entry name" value="OxRdtase_FAD/NAD-bd"/>
</dbReference>
<dbReference type="Proteomes" id="UP000186851">
    <property type="component" value="Chromosome"/>
</dbReference>
<dbReference type="InterPro" id="IPR017938">
    <property type="entry name" value="Riboflavin_synthase-like_b-brl"/>
</dbReference>
<dbReference type="Pfam" id="PF10418">
    <property type="entry name" value="DHODB_Fe-S_bind"/>
    <property type="match status" value="1"/>
</dbReference>
<accession>A0AAF0IC75</accession>
<evidence type="ECO:0000259" key="11">
    <source>
        <dbReference type="PROSITE" id="PS51384"/>
    </source>
</evidence>
<evidence type="ECO:0000256" key="7">
    <source>
        <dbReference type="ARBA" id="ARBA00023004"/>
    </source>
</evidence>
<dbReference type="GO" id="GO:0016491">
    <property type="term" value="F:oxidoreductase activity"/>
    <property type="evidence" value="ECO:0007669"/>
    <property type="project" value="InterPro"/>
</dbReference>
<protein>
    <submittedName>
        <fullName evidence="12">FAD-binding oxidoreductase</fullName>
    </submittedName>
</protein>
<keyword evidence="5" id="KW-0274">FAD</keyword>
<feature type="binding site" evidence="10">
    <location>
        <position position="257"/>
    </location>
    <ligand>
        <name>[2Fe-2S] cluster</name>
        <dbReference type="ChEBI" id="CHEBI:190135"/>
    </ligand>
</feature>
<dbReference type="SUPFAM" id="SSF52343">
    <property type="entry name" value="Ferredoxin reductase-like, C-terminal NADP-linked domain"/>
    <property type="match status" value="1"/>
</dbReference>
<dbReference type="PANTHER" id="PTHR43513">
    <property type="entry name" value="DIHYDROOROTATE DEHYDROGENASE B (NAD(+)), ELECTRON TRANSFER SUBUNIT"/>
    <property type="match status" value="1"/>
</dbReference>
<reference evidence="12" key="1">
    <citation type="journal article" date="2017" name="Nature">
        <title>Asgard archaea illuminate the origin of eukaryotic cellular complexity.</title>
        <authorList>
            <person name="Zaremba-Niedzwiedzka K."/>
            <person name="Caceres E.F."/>
            <person name="Saw J.H."/>
            <person name="Backstrom D."/>
            <person name="Juzokaite L."/>
            <person name="Vancaester E."/>
            <person name="Seitz K.W."/>
            <person name="Anantharaman K."/>
            <person name="Starnawski P."/>
            <person name="Kjeldsen K.U."/>
            <person name="Scott M.B."/>
            <person name="Nunoura T."/>
            <person name="Banfield J.F."/>
            <person name="Schramm A."/>
            <person name="Baker B.J."/>
            <person name="Spang A."/>
            <person name="Ettema T.J.G."/>
        </authorList>
    </citation>
    <scope>NUCLEOTIDE SEQUENCE</scope>
    <source>
        <strain evidence="12">LCB_4</strain>
    </source>
</reference>
<evidence type="ECO:0000256" key="3">
    <source>
        <dbReference type="ARBA" id="ARBA00022714"/>
    </source>
</evidence>
<dbReference type="KEGG" id="oyw:OdinLCB4_002725"/>
<dbReference type="Pfam" id="PF00970">
    <property type="entry name" value="FAD_binding_6"/>
    <property type="match status" value="1"/>
</dbReference>
<evidence type="ECO:0000256" key="2">
    <source>
        <dbReference type="ARBA" id="ARBA00022630"/>
    </source>
</evidence>
<dbReference type="EMBL" id="CP091871">
    <property type="protein sequence ID" value="WEU41050.1"/>
    <property type="molecule type" value="Genomic_DNA"/>
</dbReference>
<evidence type="ECO:0000256" key="10">
    <source>
        <dbReference type="PIRSR" id="PIRSR006816-2"/>
    </source>
</evidence>
<feature type="binding site" evidence="10">
    <location>
        <position position="237"/>
    </location>
    <ligand>
        <name>[2Fe-2S] cluster</name>
        <dbReference type="ChEBI" id="CHEBI:190135"/>
    </ligand>
</feature>
<dbReference type="InterPro" id="IPR037117">
    <property type="entry name" value="Dihydroorotate_DH_ele_sf"/>
</dbReference>
<feature type="binding site" evidence="10">
    <location>
        <position position="245"/>
    </location>
    <ligand>
        <name>[2Fe-2S] cluster</name>
        <dbReference type="ChEBI" id="CHEBI:190135"/>
    </ligand>
</feature>
<name>A0AAF0IC75_ODILC</name>
<evidence type="ECO:0000256" key="5">
    <source>
        <dbReference type="ARBA" id="ARBA00022827"/>
    </source>
</evidence>
<keyword evidence="4 10" id="KW-0479">Metal-binding</keyword>
<keyword evidence="7 10" id="KW-0408">Iron</keyword>
<proteinExistence type="predicted"/>
<evidence type="ECO:0000256" key="4">
    <source>
        <dbReference type="ARBA" id="ARBA00022723"/>
    </source>
</evidence>
<dbReference type="GO" id="GO:0051537">
    <property type="term" value="F:2 iron, 2 sulfur cluster binding"/>
    <property type="evidence" value="ECO:0007669"/>
    <property type="project" value="UniProtKB-KW"/>
</dbReference>
<dbReference type="PANTHER" id="PTHR43513:SF1">
    <property type="entry name" value="ANAEROBIC SULFITE REDUCTASE SUBUNIT B"/>
    <property type="match status" value="1"/>
</dbReference>
<evidence type="ECO:0000313" key="13">
    <source>
        <dbReference type="Proteomes" id="UP000186851"/>
    </source>
</evidence>
<keyword evidence="1" id="KW-0813">Transport</keyword>
<dbReference type="Gene3D" id="3.40.50.80">
    <property type="entry name" value="Nucleotide-binding domain of ferredoxin-NADP reductase (FNR) module"/>
    <property type="match status" value="1"/>
</dbReference>
<dbReference type="PIRSF" id="PIRSF006816">
    <property type="entry name" value="Cyc3_hyd_g"/>
    <property type="match status" value="1"/>
</dbReference>
<dbReference type="PROSITE" id="PS51384">
    <property type="entry name" value="FAD_FR"/>
    <property type="match status" value="1"/>
</dbReference>
<dbReference type="InterPro" id="IPR012165">
    <property type="entry name" value="Cyt_c3_hydrogenase_gsu"/>
</dbReference>
<dbReference type="InterPro" id="IPR050353">
    <property type="entry name" value="PyrK_electron_transfer"/>
</dbReference>
<comment type="cofactor">
    <cofactor evidence="9">
        <name>[2Fe-2S] cluster</name>
        <dbReference type="ChEBI" id="CHEBI:190135"/>
    </cofactor>
</comment>
<dbReference type="CDD" id="cd06221">
    <property type="entry name" value="sulfite_reductase_like"/>
    <property type="match status" value="1"/>
</dbReference>
<organism evidence="12 13">
    <name type="scientific">Odinarchaeota yellowstonii (strain LCB_4)</name>
    <dbReference type="NCBI Taxonomy" id="1841599"/>
    <lineage>
        <taxon>Archaea</taxon>
        <taxon>Promethearchaeati</taxon>
        <taxon>Candidatus Odinarchaeota</taxon>
        <taxon>Candidatus Odinarchaeia</taxon>
        <taxon>Candidatus Odinarchaeales</taxon>
        <taxon>Candidatus Odinarchaeaceae</taxon>
        <taxon>Candidatus Odinarchaeum</taxon>
    </lineage>
</organism>
<sequence>MTSIEKLFYLRLVDSKAVEEFHYNPGQFLEISVPGVGEAPISVCNVQKTPGELQLCIRKVGRVTNAIHRLKEKDLLWLRGPYGNGFPMGVMENHNLLLIAGGLGIAPLRSVLQHALLHRDKYGLITVMYGVRCYSTMLFREEFLKLFREGDKLGVEFLLAYEDKSDAECYQLACERSDRCMSGLVTKLIEATPIKPDNTYAVICGPPVMYKFVVKELTQRHFTPAQIYMTMERRMKCGVGKCGHCITGSSNSIKYVCKDGPVFTYLDALKTRGLL</sequence>
<feature type="binding site" evidence="10">
    <location>
        <position position="242"/>
    </location>
    <ligand>
        <name>[2Fe-2S] cluster</name>
        <dbReference type="ChEBI" id="CHEBI:190135"/>
    </ligand>
</feature>
<keyword evidence="3 10" id="KW-0001">2Fe-2S</keyword>
<dbReference type="SUPFAM" id="SSF63380">
    <property type="entry name" value="Riboflavin synthase domain-like"/>
    <property type="match status" value="1"/>
</dbReference>
<feature type="domain" description="FAD-binding FR-type" evidence="11">
    <location>
        <begin position="1"/>
        <end position="88"/>
    </location>
</feature>
<dbReference type="PRINTS" id="PR00410">
    <property type="entry name" value="PHEHYDRXLASE"/>
</dbReference>
<evidence type="ECO:0000256" key="9">
    <source>
        <dbReference type="ARBA" id="ARBA00034078"/>
    </source>
</evidence>
<evidence type="ECO:0000256" key="6">
    <source>
        <dbReference type="ARBA" id="ARBA00022982"/>
    </source>
</evidence>
<dbReference type="InterPro" id="IPR017927">
    <property type="entry name" value="FAD-bd_FR_type"/>
</dbReference>
<dbReference type="Gene3D" id="2.10.240.10">
    <property type="entry name" value="Dihydroorotate dehydrogenase, electron transfer subunit"/>
    <property type="match status" value="1"/>
</dbReference>
<keyword evidence="6" id="KW-0249">Electron transport</keyword>
<dbReference type="InterPro" id="IPR001709">
    <property type="entry name" value="Flavoprot_Pyr_Nucl_cyt_Rdtase"/>
</dbReference>
<dbReference type="GO" id="GO:0006221">
    <property type="term" value="P:pyrimidine nucleotide biosynthetic process"/>
    <property type="evidence" value="ECO:0007669"/>
    <property type="project" value="InterPro"/>
</dbReference>
<dbReference type="PRINTS" id="PR00371">
    <property type="entry name" value="FPNCR"/>
</dbReference>
<dbReference type="InterPro" id="IPR039261">
    <property type="entry name" value="FNR_nucleotide-bd"/>
</dbReference>
<dbReference type="AlphaFoldDB" id="A0AAF0IC75"/>